<accession>A0ABP9PZL9</accession>
<keyword evidence="2" id="KW-1185">Reference proteome</keyword>
<dbReference type="RefSeq" id="WP_345462670.1">
    <property type="nucleotide sequence ID" value="NZ_BAABKG010000005.1"/>
</dbReference>
<dbReference type="PROSITE" id="PS50194">
    <property type="entry name" value="FILAMIN_REPEAT"/>
    <property type="match status" value="1"/>
</dbReference>
<protein>
    <recommendedName>
        <fullName evidence="3">Ig-like domain repeat protein</fullName>
    </recommendedName>
</protein>
<sequence>MSTDTTEAKPSTQKAALEAVSSKTLKCPVGTPLIFTVKGSKKPTAESSDGLTLLVAPSSVSGEFRCSWVPVEPGEHTVSVSTGEDDDTPVVFKITATPLEG</sequence>
<dbReference type="InterPro" id="IPR013783">
    <property type="entry name" value="Ig-like_fold"/>
</dbReference>
<dbReference type="InterPro" id="IPR017868">
    <property type="entry name" value="Filamin/ABP280_repeat-like"/>
</dbReference>
<evidence type="ECO:0000313" key="2">
    <source>
        <dbReference type="Proteomes" id="UP001500221"/>
    </source>
</evidence>
<dbReference type="Proteomes" id="UP001500221">
    <property type="component" value="Unassembled WGS sequence"/>
</dbReference>
<gene>
    <name evidence="1" type="ORF">GCM10023340_38900</name>
</gene>
<dbReference type="Gene3D" id="2.60.40.10">
    <property type="entry name" value="Immunoglobulins"/>
    <property type="match status" value="1"/>
</dbReference>
<dbReference type="SUPFAM" id="SSF81296">
    <property type="entry name" value="E set domains"/>
    <property type="match status" value="1"/>
</dbReference>
<name>A0ABP9PZL9_9ACTN</name>
<proteinExistence type="predicted"/>
<organism evidence="1 2">
    <name type="scientific">Nocardioides marinquilinus</name>
    <dbReference type="NCBI Taxonomy" id="1210400"/>
    <lineage>
        <taxon>Bacteria</taxon>
        <taxon>Bacillati</taxon>
        <taxon>Actinomycetota</taxon>
        <taxon>Actinomycetes</taxon>
        <taxon>Propionibacteriales</taxon>
        <taxon>Nocardioidaceae</taxon>
        <taxon>Nocardioides</taxon>
    </lineage>
</organism>
<evidence type="ECO:0000313" key="1">
    <source>
        <dbReference type="EMBL" id="GAA5154791.1"/>
    </source>
</evidence>
<dbReference type="InterPro" id="IPR014756">
    <property type="entry name" value="Ig_E-set"/>
</dbReference>
<dbReference type="EMBL" id="BAABKG010000005">
    <property type="protein sequence ID" value="GAA5154791.1"/>
    <property type="molecule type" value="Genomic_DNA"/>
</dbReference>
<comment type="caution">
    <text evidence="1">The sequence shown here is derived from an EMBL/GenBank/DDBJ whole genome shotgun (WGS) entry which is preliminary data.</text>
</comment>
<evidence type="ECO:0008006" key="3">
    <source>
        <dbReference type="Google" id="ProtNLM"/>
    </source>
</evidence>
<reference evidence="2" key="1">
    <citation type="journal article" date="2019" name="Int. J. Syst. Evol. Microbiol.">
        <title>The Global Catalogue of Microorganisms (GCM) 10K type strain sequencing project: providing services to taxonomists for standard genome sequencing and annotation.</title>
        <authorList>
            <consortium name="The Broad Institute Genomics Platform"/>
            <consortium name="The Broad Institute Genome Sequencing Center for Infectious Disease"/>
            <person name="Wu L."/>
            <person name="Ma J."/>
        </authorList>
    </citation>
    <scope>NUCLEOTIDE SEQUENCE [LARGE SCALE GENOMIC DNA]</scope>
    <source>
        <strain evidence="2">JCM 18459</strain>
    </source>
</reference>